<dbReference type="Proteomes" id="UP000634136">
    <property type="component" value="Unassembled WGS sequence"/>
</dbReference>
<protein>
    <submittedName>
        <fullName evidence="2">Uncharacterized protein</fullName>
    </submittedName>
</protein>
<sequence>MRSFFALVSSLSRLGAGLVKANEKEGFHNWQWAKKSPLGIDEGHMDI</sequence>
<name>A0A834WJ41_9FABA</name>
<reference evidence="2" key="1">
    <citation type="submission" date="2020-09" db="EMBL/GenBank/DDBJ databases">
        <title>Genome-Enabled Discovery of Anthraquinone Biosynthesis in Senna tora.</title>
        <authorList>
            <person name="Kang S.-H."/>
            <person name="Pandey R.P."/>
            <person name="Lee C.-M."/>
            <person name="Sim J.-S."/>
            <person name="Jeong J.-T."/>
            <person name="Choi B.-S."/>
            <person name="Jung M."/>
            <person name="Ginzburg D."/>
            <person name="Zhao K."/>
            <person name="Won S.Y."/>
            <person name="Oh T.-J."/>
            <person name="Yu Y."/>
            <person name="Kim N.-H."/>
            <person name="Lee O.R."/>
            <person name="Lee T.-H."/>
            <person name="Bashyal P."/>
            <person name="Kim T.-S."/>
            <person name="Lee W.-H."/>
            <person name="Kawkins C."/>
            <person name="Kim C.-K."/>
            <person name="Kim J.S."/>
            <person name="Ahn B.O."/>
            <person name="Rhee S.Y."/>
            <person name="Sohng J.K."/>
        </authorList>
    </citation>
    <scope>NUCLEOTIDE SEQUENCE</scope>
    <source>
        <tissue evidence="2">Leaf</tissue>
    </source>
</reference>
<organism evidence="2 3">
    <name type="scientific">Senna tora</name>
    <dbReference type="NCBI Taxonomy" id="362788"/>
    <lineage>
        <taxon>Eukaryota</taxon>
        <taxon>Viridiplantae</taxon>
        <taxon>Streptophyta</taxon>
        <taxon>Embryophyta</taxon>
        <taxon>Tracheophyta</taxon>
        <taxon>Spermatophyta</taxon>
        <taxon>Magnoliopsida</taxon>
        <taxon>eudicotyledons</taxon>
        <taxon>Gunneridae</taxon>
        <taxon>Pentapetalae</taxon>
        <taxon>rosids</taxon>
        <taxon>fabids</taxon>
        <taxon>Fabales</taxon>
        <taxon>Fabaceae</taxon>
        <taxon>Caesalpinioideae</taxon>
        <taxon>Cassia clade</taxon>
        <taxon>Senna</taxon>
    </lineage>
</organism>
<dbReference type="AlphaFoldDB" id="A0A834WJ41"/>
<accession>A0A834WJ41</accession>
<gene>
    <name evidence="2" type="ORF">G2W53_020897</name>
</gene>
<feature type="chain" id="PRO_5032660225" evidence="1">
    <location>
        <begin position="22"/>
        <end position="47"/>
    </location>
</feature>
<dbReference type="EMBL" id="JAAIUW010000007">
    <property type="protein sequence ID" value="KAF7822753.1"/>
    <property type="molecule type" value="Genomic_DNA"/>
</dbReference>
<evidence type="ECO:0000313" key="3">
    <source>
        <dbReference type="Proteomes" id="UP000634136"/>
    </source>
</evidence>
<feature type="signal peptide" evidence="1">
    <location>
        <begin position="1"/>
        <end position="21"/>
    </location>
</feature>
<evidence type="ECO:0000313" key="2">
    <source>
        <dbReference type="EMBL" id="KAF7822753.1"/>
    </source>
</evidence>
<keyword evidence="1" id="KW-0732">Signal</keyword>
<comment type="caution">
    <text evidence="2">The sequence shown here is derived from an EMBL/GenBank/DDBJ whole genome shotgun (WGS) entry which is preliminary data.</text>
</comment>
<keyword evidence="3" id="KW-1185">Reference proteome</keyword>
<proteinExistence type="predicted"/>
<evidence type="ECO:0000256" key="1">
    <source>
        <dbReference type="SAM" id="SignalP"/>
    </source>
</evidence>